<organism evidence="2 3">
    <name type="scientific">Knoellia koreensis</name>
    <dbReference type="NCBI Taxonomy" id="2730921"/>
    <lineage>
        <taxon>Bacteria</taxon>
        <taxon>Bacillati</taxon>
        <taxon>Actinomycetota</taxon>
        <taxon>Actinomycetes</taxon>
        <taxon>Micrococcales</taxon>
        <taxon>Intrasporangiaceae</taxon>
        <taxon>Knoellia</taxon>
    </lineage>
</organism>
<gene>
    <name evidence="2" type="ORF">HJG52_14870</name>
</gene>
<reference evidence="2 3" key="1">
    <citation type="submission" date="2020-04" db="EMBL/GenBank/DDBJ databases">
        <title>Knoellia sp. isolate from air conditioner.</title>
        <authorList>
            <person name="Chea S."/>
            <person name="Kim D.-U."/>
        </authorList>
    </citation>
    <scope>NUCLEOTIDE SEQUENCE [LARGE SCALE GENOMIC DNA]</scope>
    <source>
        <strain evidence="2 3">DB2414S</strain>
    </source>
</reference>
<accession>A0A849HBM8</accession>
<evidence type="ECO:0000313" key="3">
    <source>
        <dbReference type="Proteomes" id="UP000588586"/>
    </source>
</evidence>
<evidence type="ECO:0000259" key="1">
    <source>
        <dbReference type="Pfam" id="PF12728"/>
    </source>
</evidence>
<comment type="caution">
    <text evidence="2">The sequence shown here is derived from an EMBL/GenBank/DDBJ whole genome shotgun (WGS) entry which is preliminary data.</text>
</comment>
<feature type="domain" description="Helix-turn-helix" evidence="1">
    <location>
        <begin position="1"/>
        <end position="46"/>
    </location>
</feature>
<evidence type="ECO:0000313" key="2">
    <source>
        <dbReference type="EMBL" id="NNM47280.1"/>
    </source>
</evidence>
<dbReference type="Pfam" id="PF12728">
    <property type="entry name" value="HTH_17"/>
    <property type="match status" value="1"/>
</dbReference>
<name>A0A849HBM8_9MICO</name>
<dbReference type="EMBL" id="JABEPQ010000003">
    <property type="protein sequence ID" value="NNM47280.1"/>
    <property type="molecule type" value="Genomic_DNA"/>
</dbReference>
<keyword evidence="3" id="KW-1185">Reference proteome</keyword>
<protein>
    <submittedName>
        <fullName evidence="2">Helix-turn-helix domain-containing protein</fullName>
    </submittedName>
</protein>
<sequence length="218" mass="23945">MSTTEAARTLGVTVQHVRRLADSGELTRVARGLINRDSLERYLLERQGGRTRVWAEHTAWGAIAILSGMHADWLGPSQTSRVRASLREITDPAELVVQTRDRASVHVYQAHPSALRRLLDDLVTTDATRLGLVGTQPDHVDGYLSADRLDSLVGFFGLREEPTGDVTIRATHLDANAVRAITMHGDVLAALDAATSRDPRERGVGERALAEALVQFRR</sequence>
<dbReference type="AlphaFoldDB" id="A0A849HBM8"/>
<dbReference type="RefSeq" id="WP_171244396.1">
    <property type="nucleotide sequence ID" value="NZ_JABEPQ010000003.1"/>
</dbReference>
<dbReference type="InterPro" id="IPR041657">
    <property type="entry name" value="HTH_17"/>
</dbReference>
<proteinExistence type="predicted"/>
<dbReference type="Proteomes" id="UP000588586">
    <property type="component" value="Unassembled WGS sequence"/>
</dbReference>